<dbReference type="PROSITE" id="PS00356">
    <property type="entry name" value="HTH_LACI_1"/>
    <property type="match status" value="1"/>
</dbReference>
<dbReference type="InterPro" id="IPR046335">
    <property type="entry name" value="LacI/GalR-like_sensor"/>
</dbReference>
<dbReference type="PANTHER" id="PTHR30146:SF148">
    <property type="entry name" value="HTH-TYPE TRANSCRIPTIONAL REPRESSOR PURR-RELATED"/>
    <property type="match status" value="1"/>
</dbReference>
<keyword evidence="7" id="KW-1185">Reference proteome</keyword>
<dbReference type="Pfam" id="PF13377">
    <property type="entry name" value="Peripla_BP_3"/>
    <property type="match status" value="1"/>
</dbReference>
<dbReference type="Gene3D" id="3.40.50.2300">
    <property type="match status" value="2"/>
</dbReference>
<proteinExistence type="predicted"/>
<gene>
    <name evidence="6" type="ORF">HNP81_001822</name>
</gene>
<dbReference type="InterPro" id="IPR000843">
    <property type="entry name" value="HTH_LacI"/>
</dbReference>
<dbReference type="RefSeq" id="WP_182502354.1">
    <property type="nucleotide sequence ID" value="NZ_JACJHX010000004.1"/>
</dbReference>
<keyword evidence="2" id="KW-0805">Transcription regulation</keyword>
<comment type="caution">
    <text evidence="6">The sequence shown here is derived from an EMBL/GenBank/DDBJ whole genome shotgun (WGS) entry which is preliminary data.</text>
</comment>
<dbReference type="PANTHER" id="PTHR30146">
    <property type="entry name" value="LACI-RELATED TRANSCRIPTIONAL REPRESSOR"/>
    <property type="match status" value="1"/>
</dbReference>
<dbReference type="PROSITE" id="PS50932">
    <property type="entry name" value="HTH_LACI_2"/>
    <property type="match status" value="1"/>
</dbReference>
<dbReference type="EMBL" id="JACJHX010000004">
    <property type="protein sequence ID" value="MBA9026537.1"/>
    <property type="molecule type" value="Genomic_DNA"/>
</dbReference>
<dbReference type="CDD" id="cd01392">
    <property type="entry name" value="HTH_LacI"/>
    <property type="match status" value="1"/>
</dbReference>
<evidence type="ECO:0000313" key="6">
    <source>
        <dbReference type="EMBL" id="MBA9026537.1"/>
    </source>
</evidence>
<evidence type="ECO:0000256" key="4">
    <source>
        <dbReference type="ARBA" id="ARBA00023163"/>
    </source>
</evidence>
<keyword evidence="3" id="KW-0238">DNA-binding</keyword>
<dbReference type="InterPro" id="IPR010982">
    <property type="entry name" value="Lambda_DNA-bd_dom_sf"/>
</dbReference>
<reference evidence="6 7" key="1">
    <citation type="submission" date="2020-08" db="EMBL/GenBank/DDBJ databases">
        <title>Genomic Encyclopedia of Type Strains, Phase IV (KMG-IV): sequencing the most valuable type-strain genomes for metagenomic binning, comparative biology and taxonomic classification.</title>
        <authorList>
            <person name="Goeker M."/>
        </authorList>
    </citation>
    <scope>NUCLEOTIDE SEQUENCE [LARGE SCALE GENOMIC DNA]</scope>
    <source>
        <strain evidence="6 7">DSM 105481</strain>
    </source>
</reference>
<dbReference type="SUPFAM" id="SSF47413">
    <property type="entry name" value="lambda repressor-like DNA-binding domains"/>
    <property type="match status" value="1"/>
</dbReference>
<evidence type="ECO:0000259" key="5">
    <source>
        <dbReference type="PROSITE" id="PS50932"/>
    </source>
</evidence>
<keyword evidence="4" id="KW-0804">Transcription</keyword>
<evidence type="ECO:0000256" key="3">
    <source>
        <dbReference type="ARBA" id="ARBA00023125"/>
    </source>
</evidence>
<dbReference type="SUPFAM" id="SSF53822">
    <property type="entry name" value="Periplasmic binding protein-like I"/>
    <property type="match status" value="1"/>
</dbReference>
<keyword evidence="1" id="KW-0678">Repressor</keyword>
<evidence type="ECO:0000313" key="7">
    <source>
        <dbReference type="Proteomes" id="UP000626697"/>
    </source>
</evidence>
<dbReference type="SMART" id="SM00354">
    <property type="entry name" value="HTH_LACI"/>
    <property type="match status" value="1"/>
</dbReference>
<sequence>MVTIKDIAKLANVSHTTVSRALNNSPLIKEDTKKKIIDLANQLNYSPNYNAKSLVLQKSHTIGLFFTSIEKGTSPSFFSDTVRGVNRVISGEYNLFVRGIDDYKDFSSITNHRFDGVILMSQSDEDHIFIYHILNQKIPLVVLNREMNETLIHNILSDDRIGAYEAVTYLINEGHRDIAIIEGIEGFKSTKERKEGYIQAMIDGQISIKNEYICKGKYDMASGYEAMESLLSLEKPPSAVFCSNDDMAIGAMNAAFAHRLSIPVDISVVGFDDIGFSQYTNPRLTTVKRPIEKISMQGAEKLLLLMERPDLPVERILVETELKIRDSAQKLIY</sequence>
<feature type="domain" description="HTH lacI-type" evidence="5">
    <location>
        <begin position="2"/>
        <end position="56"/>
    </location>
</feature>
<dbReference type="PRINTS" id="PR00036">
    <property type="entry name" value="HTHLACI"/>
</dbReference>
<protein>
    <submittedName>
        <fullName evidence="6">LacI family transcriptional regulator</fullName>
    </submittedName>
</protein>
<dbReference type="InterPro" id="IPR028082">
    <property type="entry name" value="Peripla_BP_I"/>
</dbReference>
<dbReference type="Gene3D" id="1.10.260.40">
    <property type="entry name" value="lambda repressor-like DNA-binding domains"/>
    <property type="match status" value="1"/>
</dbReference>
<evidence type="ECO:0000256" key="2">
    <source>
        <dbReference type="ARBA" id="ARBA00023015"/>
    </source>
</evidence>
<evidence type="ECO:0000256" key="1">
    <source>
        <dbReference type="ARBA" id="ARBA00022491"/>
    </source>
</evidence>
<dbReference type="CDD" id="cd06267">
    <property type="entry name" value="PBP1_LacI_sugar_binding-like"/>
    <property type="match status" value="1"/>
</dbReference>
<name>A0ABR6CNC8_9BACI</name>
<dbReference type="Pfam" id="PF00356">
    <property type="entry name" value="LacI"/>
    <property type="match status" value="1"/>
</dbReference>
<accession>A0ABR6CNC8</accession>
<organism evidence="6 7">
    <name type="scientific">Peribacillus huizhouensis</name>
    <dbReference type="NCBI Taxonomy" id="1501239"/>
    <lineage>
        <taxon>Bacteria</taxon>
        <taxon>Bacillati</taxon>
        <taxon>Bacillota</taxon>
        <taxon>Bacilli</taxon>
        <taxon>Bacillales</taxon>
        <taxon>Bacillaceae</taxon>
        <taxon>Peribacillus</taxon>
    </lineage>
</organism>
<dbReference type="Proteomes" id="UP000626697">
    <property type="component" value="Unassembled WGS sequence"/>
</dbReference>